<dbReference type="Proteomes" id="UP000177103">
    <property type="component" value="Unassembled WGS sequence"/>
</dbReference>
<dbReference type="Gene3D" id="1.10.10.10">
    <property type="entry name" value="Winged helix-like DNA-binding domain superfamily/Winged helix DNA-binding domain"/>
    <property type="match status" value="1"/>
</dbReference>
<evidence type="ECO:0000313" key="4">
    <source>
        <dbReference type="Proteomes" id="UP000177103"/>
    </source>
</evidence>
<reference evidence="3 4" key="1">
    <citation type="journal article" date="2016" name="Nat. Commun.">
        <title>Thousands of microbial genomes shed light on interconnected biogeochemical processes in an aquifer system.</title>
        <authorList>
            <person name="Anantharaman K."/>
            <person name="Brown C.T."/>
            <person name="Hug L.A."/>
            <person name="Sharon I."/>
            <person name="Castelle C.J."/>
            <person name="Probst A.J."/>
            <person name="Thomas B.C."/>
            <person name="Singh A."/>
            <person name="Wilkins M.J."/>
            <person name="Karaoz U."/>
            <person name="Brodie E.L."/>
            <person name="Williams K.H."/>
            <person name="Hubbard S.S."/>
            <person name="Banfield J.F."/>
        </authorList>
    </citation>
    <scope>NUCLEOTIDE SEQUENCE [LARGE SCALE GENOMIC DNA]</scope>
</reference>
<evidence type="ECO:0000259" key="2">
    <source>
        <dbReference type="Pfam" id="PF01035"/>
    </source>
</evidence>
<dbReference type="SUPFAM" id="SSF46767">
    <property type="entry name" value="Methylated DNA-protein cysteine methyltransferase, C-terminal domain"/>
    <property type="match status" value="1"/>
</dbReference>
<dbReference type="Pfam" id="PF01035">
    <property type="entry name" value="DNA_binding_1"/>
    <property type="match status" value="1"/>
</dbReference>
<dbReference type="GO" id="GO:0003824">
    <property type="term" value="F:catalytic activity"/>
    <property type="evidence" value="ECO:0007669"/>
    <property type="project" value="InterPro"/>
</dbReference>
<dbReference type="EMBL" id="MHCQ01000018">
    <property type="protein sequence ID" value="OGY24647.1"/>
    <property type="molecule type" value="Genomic_DNA"/>
</dbReference>
<dbReference type="AlphaFoldDB" id="A0A1G1WBF0"/>
<dbReference type="InterPro" id="IPR036217">
    <property type="entry name" value="MethylDNA_cys_MeTrfase_DNAb"/>
</dbReference>
<keyword evidence="1" id="KW-0227">DNA damage</keyword>
<name>A0A1G1WBF0_9BACT</name>
<comment type="caution">
    <text evidence="3">The sequence shown here is derived from an EMBL/GenBank/DDBJ whole genome shotgun (WGS) entry which is preliminary data.</text>
</comment>
<accession>A0A1G1WBF0</accession>
<proteinExistence type="predicted"/>
<dbReference type="InterPro" id="IPR036388">
    <property type="entry name" value="WH-like_DNA-bd_sf"/>
</dbReference>
<dbReference type="InterPro" id="IPR014048">
    <property type="entry name" value="MethylDNA_cys_MeTrfase_DNA-bd"/>
</dbReference>
<protein>
    <recommendedName>
        <fullName evidence="2">Methylated-DNA-[protein]-cysteine S-methyltransferase DNA binding domain-containing protein</fullName>
    </recommendedName>
</protein>
<feature type="domain" description="Methylated-DNA-[protein]-cysteine S-methyltransferase DNA binding" evidence="2">
    <location>
        <begin position="49"/>
        <end position="135"/>
    </location>
</feature>
<evidence type="ECO:0000313" key="3">
    <source>
        <dbReference type="EMBL" id="OGY24647.1"/>
    </source>
</evidence>
<organism evidence="3 4">
    <name type="scientific">Candidatus Woykebacteria bacterium RBG_13_40_7b</name>
    <dbReference type="NCBI Taxonomy" id="1802594"/>
    <lineage>
        <taxon>Bacteria</taxon>
        <taxon>Candidatus Woykeibacteriota</taxon>
    </lineage>
</organism>
<gene>
    <name evidence="3" type="ORF">A2Y57_00815</name>
</gene>
<sequence length="156" mass="17512">MGKTWQEKMADKPSMPKILKLEKGFPCYNAVHAQGAEAGDKVILVNASEILPFMKRVPKGKLTTVGDICKKIAYKHKVKVCCTLTSGIFVMTIANASEEVSLDLPYWRTLKNDGSLNDKYPGDTIAQKKLLEKEGHKVIQKGKRYLVQDFEKKLVK</sequence>
<dbReference type="GO" id="GO:0006281">
    <property type="term" value="P:DNA repair"/>
    <property type="evidence" value="ECO:0007669"/>
    <property type="project" value="InterPro"/>
</dbReference>
<evidence type="ECO:0000256" key="1">
    <source>
        <dbReference type="ARBA" id="ARBA00022763"/>
    </source>
</evidence>